<gene>
    <name evidence="2" type="ordered locus">Mycch_0278</name>
</gene>
<dbReference type="AlphaFoldDB" id="I4BCU6"/>
<evidence type="ECO:0000313" key="3">
    <source>
        <dbReference type="Proteomes" id="UP000006057"/>
    </source>
</evidence>
<accession>I4BCU6</accession>
<dbReference type="eggNOG" id="COG2203">
    <property type="taxonomic scope" value="Bacteria"/>
</dbReference>
<keyword evidence="3" id="KW-1185">Reference proteome</keyword>
<dbReference type="Proteomes" id="UP000006057">
    <property type="component" value="Chromosome"/>
</dbReference>
<dbReference type="Gene3D" id="3.30.450.40">
    <property type="match status" value="1"/>
</dbReference>
<dbReference type="PATRIC" id="fig|710421.3.peg.271"/>
<proteinExistence type="predicted"/>
<feature type="domain" description="GAF" evidence="1">
    <location>
        <begin position="92"/>
        <end position="218"/>
    </location>
</feature>
<evidence type="ECO:0000259" key="1">
    <source>
        <dbReference type="Pfam" id="PF01590"/>
    </source>
</evidence>
<dbReference type="KEGG" id="mcb:Mycch_0278"/>
<dbReference type="Pfam" id="PF01590">
    <property type="entry name" value="GAF"/>
    <property type="match status" value="1"/>
</dbReference>
<evidence type="ECO:0000313" key="2">
    <source>
        <dbReference type="EMBL" id="AFM15103.1"/>
    </source>
</evidence>
<dbReference type="PANTHER" id="PTHR43102:SF2">
    <property type="entry name" value="GAF DOMAIN-CONTAINING PROTEIN"/>
    <property type="match status" value="1"/>
</dbReference>
<organism evidence="2 3">
    <name type="scientific">Mycolicibacterium chubuense (strain NBB4)</name>
    <name type="common">Mycobacterium chubuense</name>
    <dbReference type="NCBI Taxonomy" id="710421"/>
    <lineage>
        <taxon>Bacteria</taxon>
        <taxon>Bacillati</taxon>
        <taxon>Actinomycetota</taxon>
        <taxon>Actinomycetes</taxon>
        <taxon>Mycobacteriales</taxon>
        <taxon>Mycobacteriaceae</taxon>
        <taxon>Mycolicibacterium</taxon>
    </lineage>
</organism>
<dbReference type="EMBL" id="CP003053">
    <property type="protein sequence ID" value="AFM15103.1"/>
    <property type="molecule type" value="Genomic_DNA"/>
</dbReference>
<dbReference type="SUPFAM" id="SSF55781">
    <property type="entry name" value="GAF domain-like"/>
    <property type="match status" value="1"/>
</dbReference>
<reference evidence="2 3" key="1">
    <citation type="submission" date="2012-06" db="EMBL/GenBank/DDBJ databases">
        <title>Complete sequence of chromosome of Mycobacterium chubuense NBB4.</title>
        <authorList>
            <consortium name="US DOE Joint Genome Institute"/>
            <person name="Lucas S."/>
            <person name="Han J."/>
            <person name="Lapidus A."/>
            <person name="Cheng J.-F."/>
            <person name="Goodwin L."/>
            <person name="Pitluck S."/>
            <person name="Peters L."/>
            <person name="Mikhailova N."/>
            <person name="Teshima H."/>
            <person name="Detter J.C."/>
            <person name="Han C."/>
            <person name="Tapia R."/>
            <person name="Land M."/>
            <person name="Hauser L."/>
            <person name="Kyrpides N."/>
            <person name="Ivanova N."/>
            <person name="Pagani I."/>
            <person name="Mattes T."/>
            <person name="Holmes A."/>
            <person name="Rutledge P."/>
            <person name="Paulsen I."/>
            <person name="Coleman N."/>
            <person name="Woyke T."/>
        </authorList>
    </citation>
    <scope>NUCLEOTIDE SEQUENCE [LARGE SCALE GENOMIC DNA]</scope>
    <source>
        <strain evidence="2 3">NBB4</strain>
    </source>
</reference>
<sequence>MTRWLPGFDDRLTELLAQCARDAGEDVDTYVARAVAAQMVADLQDIGGAGLRGSLTRMTQAAADGVVPRGVIADPQRLRALYATGQLDSPTEESYDRITRAAADALDAPFAALTLVDDGRLFFKSAIGMSGTSAQVRQIPLSQSLCEFTVARGAPLVVGDATTDPAFETHPAVSQGNLVAYLGIPFGDADGNVLGSLYVSDIRPRRWGTGHIRTLSDFTCIAAERLLGGVA</sequence>
<dbReference type="RefSeq" id="WP_014813595.1">
    <property type="nucleotide sequence ID" value="NC_018027.1"/>
</dbReference>
<name>I4BCU6_MYCCN</name>
<protein>
    <submittedName>
        <fullName evidence="2">Signal transduction protein containing GAF and PtsI domains</fullName>
    </submittedName>
</protein>
<dbReference type="HOGENOM" id="CLU_102942_0_0_11"/>
<dbReference type="STRING" id="710421.Mycch_0278"/>
<dbReference type="InterPro" id="IPR029016">
    <property type="entry name" value="GAF-like_dom_sf"/>
</dbReference>
<dbReference type="InterPro" id="IPR003018">
    <property type="entry name" value="GAF"/>
</dbReference>
<dbReference type="PANTHER" id="PTHR43102">
    <property type="entry name" value="SLR1143 PROTEIN"/>
    <property type="match status" value="1"/>
</dbReference>